<gene>
    <name evidence="1" type="ORF">POPTR_011G027800v4</name>
</gene>
<sequence length="657" mass="73657">MGHNFLSDANTIQLLLLLYFSIATLSQHSSNFLTHPPYKFCSNTSLYEANSPFQNNLQTLMSYLASNASVSNQYHAYAGNDPDIVYAQYMCYNYIENCSACIYAASQDIMQLCPNNRNATVWEELCQLRFSNKNFIGQLDISGNILLANKETIENSGQYISVVNEKFSNLTKKAAFDPTQNMYATGKLALSDIDTLYTLGQCTTDLSSHDCNTCLQVAIQNISSCCYIGRGQRLLSQSCYFRFELYPFYEGTADSGETLTILKIVLGTCIPTVVLAFLTASCIIYFRRIRRKETDEEKSHLAFLQELRKSSGSTFAEGNKVSSEELPWMMDLSVIRAATDNFSVSNKLGQGGFGSVYKGILSDGSEVAVKRLSRSSEQGVKEFKTEVLLIMKLQHKNLVRLLGFCVEGEEKLLVYEFMPNSSLDVFLFDPTKRAELDWSSRIDIINGIAKGMLYLHEDSRLRIIHRDLKASNVLLDNEMNPKISDFGMARIFSSNEDEANTARIVGTYGYMAPEYAMEGLYSTKSDVFSFGVLLLEIISGRKKAGYHQSKCAPSLLAYQAWQLWNEGNKTELIDPMLSDSCNADEFSRYMHIGLLCVQEDASDRPTMSSVVLMLQSQNSFLPQPERPAFVGRFMDNLEAAASNFSVNEMTLSDVGPR</sequence>
<comment type="caution">
    <text evidence="1">The sequence shown here is derived from an EMBL/GenBank/DDBJ whole genome shotgun (WGS) entry which is preliminary data.</text>
</comment>
<dbReference type="Proteomes" id="UP000006729">
    <property type="component" value="Chromosome 11"/>
</dbReference>
<organism evidence="1 2">
    <name type="scientific">Populus trichocarpa</name>
    <name type="common">Western balsam poplar</name>
    <name type="synonym">Populus balsamifera subsp. trichocarpa</name>
    <dbReference type="NCBI Taxonomy" id="3694"/>
    <lineage>
        <taxon>Eukaryota</taxon>
        <taxon>Viridiplantae</taxon>
        <taxon>Streptophyta</taxon>
        <taxon>Embryophyta</taxon>
        <taxon>Tracheophyta</taxon>
        <taxon>Spermatophyta</taxon>
        <taxon>Magnoliopsida</taxon>
        <taxon>eudicotyledons</taxon>
        <taxon>Gunneridae</taxon>
        <taxon>Pentapetalae</taxon>
        <taxon>rosids</taxon>
        <taxon>fabids</taxon>
        <taxon>Malpighiales</taxon>
        <taxon>Salicaceae</taxon>
        <taxon>Saliceae</taxon>
        <taxon>Populus</taxon>
    </lineage>
</organism>
<dbReference type="EMBL" id="CM009300">
    <property type="protein sequence ID" value="KAI9385148.1"/>
    <property type="molecule type" value="Genomic_DNA"/>
</dbReference>
<keyword evidence="2" id="KW-1185">Reference proteome</keyword>
<reference evidence="1 2" key="1">
    <citation type="journal article" date="2006" name="Science">
        <title>The genome of black cottonwood, Populus trichocarpa (Torr. &amp; Gray).</title>
        <authorList>
            <person name="Tuskan G.A."/>
            <person name="Difazio S."/>
            <person name="Jansson S."/>
            <person name="Bohlmann J."/>
            <person name="Grigoriev I."/>
            <person name="Hellsten U."/>
            <person name="Putnam N."/>
            <person name="Ralph S."/>
            <person name="Rombauts S."/>
            <person name="Salamov A."/>
            <person name="Schein J."/>
            <person name="Sterck L."/>
            <person name="Aerts A."/>
            <person name="Bhalerao R.R."/>
            <person name="Bhalerao R.P."/>
            <person name="Blaudez D."/>
            <person name="Boerjan W."/>
            <person name="Brun A."/>
            <person name="Brunner A."/>
            <person name="Busov V."/>
            <person name="Campbell M."/>
            <person name="Carlson J."/>
            <person name="Chalot M."/>
            <person name="Chapman J."/>
            <person name="Chen G.L."/>
            <person name="Cooper D."/>
            <person name="Coutinho P.M."/>
            <person name="Couturier J."/>
            <person name="Covert S."/>
            <person name="Cronk Q."/>
            <person name="Cunningham R."/>
            <person name="Davis J."/>
            <person name="Degroeve S."/>
            <person name="Dejardin A."/>
            <person name="Depamphilis C."/>
            <person name="Detter J."/>
            <person name="Dirks B."/>
            <person name="Dubchak I."/>
            <person name="Duplessis S."/>
            <person name="Ehlting J."/>
            <person name="Ellis B."/>
            <person name="Gendler K."/>
            <person name="Goodstein D."/>
            <person name="Gribskov M."/>
            <person name="Grimwood J."/>
            <person name="Groover A."/>
            <person name="Gunter L."/>
            <person name="Hamberger B."/>
            <person name="Heinze B."/>
            <person name="Helariutta Y."/>
            <person name="Henrissat B."/>
            <person name="Holligan D."/>
            <person name="Holt R."/>
            <person name="Huang W."/>
            <person name="Islam-Faridi N."/>
            <person name="Jones S."/>
            <person name="Jones-Rhoades M."/>
            <person name="Jorgensen R."/>
            <person name="Joshi C."/>
            <person name="Kangasjarvi J."/>
            <person name="Karlsson J."/>
            <person name="Kelleher C."/>
            <person name="Kirkpatrick R."/>
            <person name="Kirst M."/>
            <person name="Kohler A."/>
            <person name="Kalluri U."/>
            <person name="Larimer F."/>
            <person name="Leebens-Mack J."/>
            <person name="Leple J.C."/>
            <person name="Locascio P."/>
            <person name="Lou Y."/>
            <person name="Lucas S."/>
            <person name="Martin F."/>
            <person name="Montanini B."/>
            <person name="Napoli C."/>
            <person name="Nelson D.R."/>
            <person name="Nelson C."/>
            <person name="Nieminen K."/>
            <person name="Nilsson O."/>
            <person name="Pereda V."/>
            <person name="Peter G."/>
            <person name="Philippe R."/>
            <person name="Pilate G."/>
            <person name="Poliakov A."/>
            <person name="Razumovskaya J."/>
            <person name="Richardson P."/>
            <person name="Rinaldi C."/>
            <person name="Ritland K."/>
            <person name="Rouze P."/>
            <person name="Ryaboy D."/>
            <person name="Schmutz J."/>
            <person name="Schrader J."/>
            <person name="Segerman B."/>
            <person name="Shin H."/>
            <person name="Siddiqui A."/>
            <person name="Sterky F."/>
            <person name="Terry A."/>
            <person name="Tsai C.J."/>
            <person name="Uberbacher E."/>
            <person name="Unneberg P."/>
            <person name="Vahala J."/>
            <person name="Wall K."/>
            <person name="Wessler S."/>
            <person name="Yang G."/>
            <person name="Yin T."/>
            <person name="Douglas C."/>
            <person name="Marra M."/>
            <person name="Sandberg G."/>
            <person name="Van de Peer Y."/>
            <person name="Rokhsar D."/>
        </authorList>
    </citation>
    <scope>NUCLEOTIDE SEQUENCE [LARGE SCALE GENOMIC DNA]</scope>
    <source>
        <strain evidence="2">cv. Nisqually</strain>
    </source>
</reference>
<evidence type="ECO:0000313" key="1">
    <source>
        <dbReference type="EMBL" id="KAI9385148.1"/>
    </source>
</evidence>
<accession>A0ACC0S6X0</accession>
<protein>
    <submittedName>
        <fullName evidence="1">Uncharacterized protein</fullName>
    </submittedName>
</protein>
<proteinExistence type="predicted"/>
<evidence type="ECO:0000313" key="2">
    <source>
        <dbReference type="Proteomes" id="UP000006729"/>
    </source>
</evidence>
<name>A0ACC0S6X0_POPTR</name>